<evidence type="ECO:0000313" key="2">
    <source>
        <dbReference type="Proteomes" id="UP000784294"/>
    </source>
</evidence>
<evidence type="ECO:0000313" key="1">
    <source>
        <dbReference type="EMBL" id="VEL31299.1"/>
    </source>
</evidence>
<organism evidence="1 2">
    <name type="scientific">Protopolystoma xenopodis</name>
    <dbReference type="NCBI Taxonomy" id="117903"/>
    <lineage>
        <taxon>Eukaryota</taxon>
        <taxon>Metazoa</taxon>
        <taxon>Spiralia</taxon>
        <taxon>Lophotrochozoa</taxon>
        <taxon>Platyhelminthes</taxon>
        <taxon>Monogenea</taxon>
        <taxon>Polyopisthocotylea</taxon>
        <taxon>Polystomatidea</taxon>
        <taxon>Polystomatidae</taxon>
        <taxon>Protopolystoma</taxon>
    </lineage>
</organism>
<dbReference type="AlphaFoldDB" id="A0A448X964"/>
<reference evidence="1" key="1">
    <citation type="submission" date="2018-11" db="EMBL/GenBank/DDBJ databases">
        <authorList>
            <consortium name="Pathogen Informatics"/>
        </authorList>
    </citation>
    <scope>NUCLEOTIDE SEQUENCE</scope>
</reference>
<comment type="caution">
    <text evidence="1">The sequence shown here is derived from an EMBL/GenBank/DDBJ whole genome shotgun (WGS) entry which is preliminary data.</text>
</comment>
<sequence>MIDPPSSPGPTSQHWMPCSHLANCIVSQLPPGTTRVAPRPHIWSKRPHSIAWLGARMTTAEPSQRAHPA</sequence>
<keyword evidence="2" id="KW-1185">Reference proteome</keyword>
<dbReference type="Proteomes" id="UP000784294">
    <property type="component" value="Unassembled WGS sequence"/>
</dbReference>
<name>A0A448X964_9PLAT</name>
<gene>
    <name evidence="1" type="ORF">PXEA_LOCUS24739</name>
</gene>
<protein>
    <submittedName>
        <fullName evidence="1">Uncharacterized protein</fullName>
    </submittedName>
</protein>
<accession>A0A448X964</accession>
<proteinExistence type="predicted"/>
<dbReference type="EMBL" id="CAAALY010120832">
    <property type="protein sequence ID" value="VEL31299.1"/>
    <property type="molecule type" value="Genomic_DNA"/>
</dbReference>